<name>A0A1L0B308_9ASCO</name>
<dbReference type="Proteomes" id="UP000183365">
    <property type="component" value="Unassembled WGS sequence"/>
</dbReference>
<evidence type="ECO:0000313" key="1">
    <source>
        <dbReference type="EMBL" id="SGZ40778.1"/>
    </source>
</evidence>
<keyword evidence="2" id="KW-1185">Reference proteome</keyword>
<accession>A0A1L0B308</accession>
<reference evidence="2" key="1">
    <citation type="submission" date="2016-11" db="EMBL/GenBank/DDBJ databases">
        <authorList>
            <person name="Guldener U."/>
        </authorList>
    </citation>
    <scope>NUCLEOTIDE SEQUENCE [LARGE SCALE GENOMIC DNA]</scope>
</reference>
<proteinExistence type="predicted"/>
<dbReference type="SUPFAM" id="SSF50978">
    <property type="entry name" value="WD40 repeat-like"/>
    <property type="match status" value="1"/>
</dbReference>
<protein>
    <submittedName>
        <fullName evidence="1">Uncharacterized protein</fullName>
    </submittedName>
</protein>
<dbReference type="AlphaFoldDB" id="A0A1L0B308"/>
<dbReference type="InterPro" id="IPR036322">
    <property type="entry name" value="WD40_repeat_dom_sf"/>
</dbReference>
<dbReference type="VEuPathDB" id="FungiDB:HGUI_02978"/>
<sequence>MKRYNHNSSHNLKNVPPYKNITDYIIHRNVVENEEFKVWKDHWVTMFQSIAMFKPLEFKKKHFESALEKYEEESYRNIIISSSLQNGKSLYVNFNDDQYIYKIDIDFDILNQNELKFWTCEKIGYIKPNDQVLQIEVLDKNRILVLTKLEVQVYNTHQIIQNLDVFINLLELQKYEQIDTSLYGSLSNINLSKRDAFILNFYKLDTNNIILTTGDIVSIENNCLKIKKNIDLNDDKEIYLSDLVENDFFYSFEGHVIHKKSQILTENNIDDLLLDIDAWNESIAEFEEDKLEEITAFSVNTANSIFMLTSHVNGDINLWNISNGKIVEKTQKILKVSHSLIQNRELLVDRTPKTKSDGHLRLRNGKFFNKYDYKIVDNFHSSKRLNQLDENGVEWIYPYINSLQWVSPSSFVSMCSRSGYIYHWDILPFIKHDLDTRKSDNVEKWSNEDIQEKLLTFKQSVGGRRRDRSPKYLEEAFIKTRQLHSFGFLNDLSHYYAITNDGSIILYNFLK</sequence>
<evidence type="ECO:0000313" key="2">
    <source>
        <dbReference type="Proteomes" id="UP000183365"/>
    </source>
</evidence>
<dbReference type="OrthoDB" id="6619788at2759"/>
<dbReference type="EMBL" id="FQNF01000063">
    <property type="protein sequence ID" value="SGZ40778.1"/>
    <property type="molecule type" value="Genomic_DNA"/>
</dbReference>
<gene>
    <name evidence="1" type="ORF">HGUI_02978</name>
</gene>
<organism evidence="1 2">
    <name type="scientific">Hanseniaspora guilliermondii</name>
    <dbReference type="NCBI Taxonomy" id="56406"/>
    <lineage>
        <taxon>Eukaryota</taxon>
        <taxon>Fungi</taxon>
        <taxon>Dikarya</taxon>
        <taxon>Ascomycota</taxon>
        <taxon>Saccharomycotina</taxon>
        <taxon>Saccharomycetes</taxon>
        <taxon>Saccharomycodales</taxon>
        <taxon>Saccharomycodaceae</taxon>
        <taxon>Hanseniaspora</taxon>
    </lineage>
</organism>